<dbReference type="Gene3D" id="1.20.120.520">
    <property type="entry name" value="nmb1532 protein domain like"/>
    <property type="match status" value="1"/>
</dbReference>
<sequence>MTDFFTMQPGETAAPVPAGPVLCAGTAGMRRIHRFFLWAYEEAPGLVRSAAAGDTARAAYVGEVLGNFDKVLHIHHEGEDMLMYPQLKERAPACALHVGLMLEQHRQVTERLESIEPLRLRWMQTADAETGQELAERYEDLKAVLNIHLRREVTEVMPAVDRVLTDKEMQTAAQHGINQLDKKFLVGYLGMVLSTNPPADQREMLKEIPPPVRLGYRLVGRRLYRKQYATLFPGRPIPETL</sequence>
<accession>A0A024H4Q3</accession>
<dbReference type="AlphaFoldDB" id="A0A024H4Q3"/>
<proteinExistence type="predicted"/>
<dbReference type="EMBL" id="CAQI01000048">
    <property type="protein sequence ID" value="CCQ47145.1"/>
    <property type="molecule type" value="Genomic_DNA"/>
</dbReference>
<feature type="domain" description="Hemerythrin-like" evidence="1">
    <location>
        <begin position="29"/>
        <end position="159"/>
    </location>
</feature>
<dbReference type="CDD" id="cd12108">
    <property type="entry name" value="Hr-like"/>
    <property type="match status" value="1"/>
</dbReference>
<gene>
    <name evidence="2" type="ORF">ARTSIC4J27_3125</name>
</gene>
<comment type="caution">
    <text evidence="2">The sequence shown here is derived from an EMBL/GenBank/DDBJ whole genome shotgun (WGS) entry which is preliminary data.</text>
</comment>
<evidence type="ECO:0000259" key="1">
    <source>
        <dbReference type="Pfam" id="PF01814"/>
    </source>
</evidence>
<dbReference type="Pfam" id="PF01814">
    <property type="entry name" value="Hemerythrin"/>
    <property type="match status" value="1"/>
</dbReference>
<evidence type="ECO:0000313" key="2">
    <source>
        <dbReference type="EMBL" id="CCQ47145.1"/>
    </source>
</evidence>
<name>A0A024H4Q3_9MICC</name>
<keyword evidence="3" id="KW-1185">Reference proteome</keyword>
<organism evidence="2 3">
    <name type="scientific">Pseudarthrobacter siccitolerans</name>
    <dbReference type="NCBI Taxonomy" id="861266"/>
    <lineage>
        <taxon>Bacteria</taxon>
        <taxon>Bacillati</taxon>
        <taxon>Actinomycetota</taxon>
        <taxon>Actinomycetes</taxon>
        <taxon>Micrococcales</taxon>
        <taxon>Micrococcaceae</taxon>
        <taxon>Pseudarthrobacter</taxon>
    </lineage>
</organism>
<evidence type="ECO:0000313" key="3">
    <source>
        <dbReference type="Proteomes" id="UP000035722"/>
    </source>
</evidence>
<protein>
    <submittedName>
        <fullName evidence="2">Hemerythrin HHE cation binding domain protein</fullName>
    </submittedName>
</protein>
<dbReference type="OrthoDB" id="5197650at2"/>
<reference evidence="3" key="1">
    <citation type="journal article" date="2014" name="Genome Announc.">
        <title>Genome Sequence of Arthrobacter siccitolerans 4J27, a Xeroprotectant-Producing Desiccation-Tolerant Microorganism.</title>
        <authorList>
            <person name="Manzanera M."/>
            <person name="Santa-Cruz-Calvo L."/>
            <person name="Vilchez J.I."/>
            <person name="Garcia-Fontana C."/>
            <person name="Silva-Castro G.A."/>
            <person name="Calvo C."/>
            <person name="Gonzalez-Lopez J."/>
        </authorList>
    </citation>
    <scope>NUCLEOTIDE SEQUENCE [LARGE SCALE GENOMIC DNA]</scope>
    <source>
        <strain evidence="3">4J27</strain>
    </source>
</reference>
<dbReference type="InterPro" id="IPR012312">
    <property type="entry name" value="Hemerythrin-like"/>
</dbReference>
<dbReference type="STRING" id="861266.ARTSIC4J27_3125"/>
<dbReference type="RefSeq" id="WP_050056028.1">
    <property type="nucleotide sequence ID" value="NZ_CAQI01000048.1"/>
</dbReference>
<dbReference type="Proteomes" id="UP000035722">
    <property type="component" value="Unassembled WGS sequence"/>
</dbReference>